<dbReference type="Gramene" id="Zm00001eb035580_T001">
    <property type="protein sequence ID" value="Zm00001eb035580_P001"/>
    <property type="gene ID" value="Zm00001eb035580"/>
</dbReference>
<keyword evidence="2" id="KW-1185">Reference proteome</keyword>
<name>A0A804LTL1_MAIZE</name>
<dbReference type="Proteomes" id="UP000007305">
    <property type="component" value="Chromosome 1"/>
</dbReference>
<dbReference type="EnsemblPlants" id="Zm00001eb035580_T001">
    <property type="protein sequence ID" value="Zm00001eb035580_P001"/>
    <property type="gene ID" value="Zm00001eb035580"/>
</dbReference>
<evidence type="ECO:0000313" key="1">
    <source>
        <dbReference type="EnsemblPlants" id="Zm00001eb035580_P001"/>
    </source>
</evidence>
<dbReference type="InParanoid" id="A0A804LTL1"/>
<accession>A0A804LTL1</accession>
<dbReference type="AlphaFoldDB" id="A0A804LTL1"/>
<proteinExistence type="predicted"/>
<reference evidence="1" key="3">
    <citation type="submission" date="2021-05" db="UniProtKB">
        <authorList>
            <consortium name="EnsemblPlants"/>
        </authorList>
    </citation>
    <scope>IDENTIFICATION</scope>
    <source>
        <strain evidence="1">cv. B73</strain>
    </source>
</reference>
<sequence length="210" mass="22352">MASESVRLTSTPLAVAGFIIHERRRSGGEEEKVPQPHRHSSCGMAQWSSVAASLDRWIGLGLGPCRCGSPPAPSRAAMPRRGRARRNGGKVVGCASVPREQAELPPLAVDGTEEEGVGGCGACGGAGWVLCDFCQGKKNNVKSETGSRVYRRCPTCKAVSNKDYFFASTPSLLLNSDGVTCVHACMQAGFILCPRCRVYKCVTFPESTES</sequence>
<protein>
    <submittedName>
        <fullName evidence="1">Uncharacterized protein</fullName>
    </submittedName>
</protein>
<reference evidence="2" key="1">
    <citation type="submission" date="2015-12" db="EMBL/GenBank/DDBJ databases">
        <title>Update maize B73 reference genome by single molecule sequencing technologies.</title>
        <authorList>
            <consortium name="Maize Genome Sequencing Project"/>
            <person name="Ware D."/>
        </authorList>
    </citation>
    <scope>NUCLEOTIDE SEQUENCE [LARGE SCALE GENOMIC DNA]</scope>
    <source>
        <strain evidence="2">cv. B73</strain>
    </source>
</reference>
<reference evidence="1" key="2">
    <citation type="submission" date="2019-07" db="EMBL/GenBank/DDBJ databases">
        <authorList>
            <person name="Seetharam A."/>
            <person name="Woodhouse M."/>
            <person name="Cannon E."/>
        </authorList>
    </citation>
    <scope>NUCLEOTIDE SEQUENCE [LARGE SCALE GENOMIC DNA]</scope>
    <source>
        <strain evidence="1">cv. B73</strain>
    </source>
</reference>
<evidence type="ECO:0000313" key="2">
    <source>
        <dbReference type="Proteomes" id="UP000007305"/>
    </source>
</evidence>
<organism evidence="1 2">
    <name type="scientific">Zea mays</name>
    <name type="common">Maize</name>
    <dbReference type="NCBI Taxonomy" id="4577"/>
    <lineage>
        <taxon>Eukaryota</taxon>
        <taxon>Viridiplantae</taxon>
        <taxon>Streptophyta</taxon>
        <taxon>Embryophyta</taxon>
        <taxon>Tracheophyta</taxon>
        <taxon>Spermatophyta</taxon>
        <taxon>Magnoliopsida</taxon>
        <taxon>Liliopsida</taxon>
        <taxon>Poales</taxon>
        <taxon>Poaceae</taxon>
        <taxon>PACMAD clade</taxon>
        <taxon>Panicoideae</taxon>
        <taxon>Andropogonodae</taxon>
        <taxon>Andropogoneae</taxon>
        <taxon>Tripsacinae</taxon>
        <taxon>Zea</taxon>
    </lineage>
</organism>